<dbReference type="PROSITE" id="PS51257">
    <property type="entry name" value="PROKAR_LIPOPROTEIN"/>
    <property type="match status" value="1"/>
</dbReference>
<dbReference type="PATRIC" id="fig|1184387.3.peg.2036"/>
<dbReference type="PANTHER" id="PTHR23150">
    <property type="entry name" value="SULFATASE MODIFYING FACTOR 1, 2"/>
    <property type="match status" value="1"/>
</dbReference>
<dbReference type="Proteomes" id="UP000054092">
    <property type="component" value="Unassembled WGS sequence"/>
</dbReference>
<feature type="domain" description="Sulfatase-modifying factor enzyme-like" evidence="1">
    <location>
        <begin position="115"/>
        <end position="369"/>
    </location>
</feature>
<dbReference type="Gene3D" id="3.90.1580.10">
    <property type="entry name" value="paralog of FGE (formylglycine-generating enzyme)"/>
    <property type="match status" value="1"/>
</dbReference>
<dbReference type="GO" id="GO:0120147">
    <property type="term" value="F:formylglycine-generating oxidase activity"/>
    <property type="evidence" value="ECO:0007669"/>
    <property type="project" value="TreeGrafter"/>
</dbReference>
<organism evidence="2 3">
    <name type="scientific">Mesotoga prima</name>
    <dbReference type="NCBI Taxonomy" id="1184387"/>
    <lineage>
        <taxon>Bacteria</taxon>
        <taxon>Thermotogati</taxon>
        <taxon>Thermotogota</taxon>
        <taxon>Thermotogae</taxon>
        <taxon>Kosmotogales</taxon>
        <taxon>Kosmotogaceae</taxon>
        <taxon>Mesotoga</taxon>
    </lineage>
</organism>
<dbReference type="SUPFAM" id="SSF56436">
    <property type="entry name" value="C-type lectin-like"/>
    <property type="match status" value="1"/>
</dbReference>
<comment type="caution">
    <text evidence="2">The sequence shown here is derived from an EMBL/GenBank/DDBJ whole genome shotgun (WGS) entry which is preliminary data.</text>
</comment>
<dbReference type="Pfam" id="PF03781">
    <property type="entry name" value="FGE-sulfatase"/>
    <property type="match status" value="1"/>
</dbReference>
<dbReference type="PANTHER" id="PTHR23150:SF19">
    <property type="entry name" value="FORMYLGLYCINE-GENERATING ENZYME"/>
    <property type="match status" value="1"/>
</dbReference>
<dbReference type="AlphaFoldDB" id="A0A101HLG8"/>
<proteinExistence type="predicted"/>
<dbReference type="InterPro" id="IPR005532">
    <property type="entry name" value="SUMF_dom"/>
</dbReference>
<evidence type="ECO:0000313" key="3">
    <source>
        <dbReference type="Proteomes" id="UP000054092"/>
    </source>
</evidence>
<dbReference type="InterPro" id="IPR016187">
    <property type="entry name" value="CTDL_fold"/>
</dbReference>
<dbReference type="InterPro" id="IPR042095">
    <property type="entry name" value="SUMF_sf"/>
</dbReference>
<evidence type="ECO:0000313" key="2">
    <source>
        <dbReference type="EMBL" id="KUK78976.1"/>
    </source>
</evidence>
<sequence length="372" mass="41833">MKRLLILLLIVVFAVMLAGCKKPRENQPPVLQKIGGSEGVIDCSANVLEWSASDPDGTIAKYYVNVDEAGWDDYGLETEYVWNDYGTGVHSFEVKAEDNEGTFSNIISWNFVAIEEMILVEGGKFTMGDTWGDGYENELPLHEVTIDYDYFIGKYEVTFDEFDAFCDDLGRTKPKDFSWGRERRPVISVSWYDAIAYCNWLSDKAGLARAYDDNGNLLDLSGGMADDPSEVIGFRLPTEAEWEFAARGGDSESLFKYSGSNDPDEVAWYRENAHNDIVDSISTWPVGEKEPNGLGIHDMSGNVFEWCTEPFQEYTADSTTNPYVPIDGSTDFIIRGGSYFNIARLLRVPYREEVSGEIGIYVVGFRIVRTDK</sequence>
<dbReference type="InterPro" id="IPR051043">
    <property type="entry name" value="Sulfatase_Mod_Factor_Kinase"/>
</dbReference>
<dbReference type="EMBL" id="LGGP01000316">
    <property type="protein sequence ID" value="KUK78976.1"/>
    <property type="molecule type" value="Genomic_DNA"/>
</dbReference>
<protein>
    <recommendedName>
        <fullName evidence="1">Sulfatase-modifying factor enzyme-like domain-containing protein</fullName>
    </recommendedName>
</protein>
<reference evidence="3" key="1">
    <citation type="journal article" date="2015" name="MBio">
        <title>Genome-Resolved Metagenomic Analysis Reveals Roles for Candidate Phyla and Other Microbial Community Members in Biogeochemical Transformations in Oil Reservoirs.</title>
        <authorList>
            <person name="Hu P."/>
            <person name="Tom L."/>
            <person name="Singh A."/>
            <person name="Thomas B.C."/>
            <person name="Baker B.J."/>
            <person name="Piceno Y.M."/>
            <person name="Andersen G.L."/>
            <person name="Banfield J.F."/>
        </authorList>
    </citation>
    <scope>NUCLEOTIDE SEQUENCE [LARGE SCALE GENOMIC DNA]</scope>
</reference>
<evidence type="ECO:0000259" key="1">
    <source>
        <dbReference type="Pfam" id="PF03781"/>
    </source>
</evidence>
<accession>A0A101HLG8</accession>
<name>A0A101HLG8_9BACT</name>
<gene>
    <name evidence="2" type="ORF">XD94_1549</name>
</gene>